<gene>
    <name evidence="1" type="ORF">F4821DRAFT_227881</name>
</gene>
<evidence type="ECO:0000313" key="2">
    <source>
        <dbReference type="Proteomes" id="UP001497680"/>
    </source>
</evidence>
<keyword evidence="2" id="KW-1185">Reference proteome</keyword>
<reference evidence="1 2" key="1">
    <citation type="journal article" date="2022" name="New Phytol.">
        <title>Ecological generalism drives hyperdiversity of secondary metabolite gene clusters in xylarialean endophytes.</title>
        <authorList>
            <person name="Franco M.E.E."/>
            <person name="Wisecaver J.H."/>
            <person name="Arnold A.E."/>
            <person name="Ju Y.M."/>
            <person name="Slot J.C."/>
            <person name="Ahrendt S."/>
            <person name="Moore L.P."/>
            <person name="Eastman K.E."/>
            <person name="Scott K."/>
            <person name="Konkel Z."/>
            <person name="Mondo S.J."/>
            <person name="Kuo A."/>
            <person name="Hayes R.D."/>
            <person name="Haridas S."/>
            <person name="Andreopoulos B."/>
            <person name="Riley R."/>
            <person name="LaButti K."/>
            <person name="Pangilinan J."/>
            <person name="Lipzen A."/>
            <person name="Amirebrahimi M."/>
            <person name="Yan J."/>
            <person name="Adam C."/>
            <person name="Keymanesh K."/>
            <person name="Ng V."/>
            <person name="Louie K."/>
            <person name="Northen T."/>
            <person name="Drula E."/>
            <person name="Henrissat B."/>
            <person name="Hsieh H.M."/>
            <person name="Youens-Clark K."/>
            <person name="Lutzoni F."/>
            <person name="Miadlikowska J."/>
            <person name="Eastwood D.C."/>
            <person name="Hamelin R.C."/>
            <person name="Grigoriev I.V."/>
            <person name="U'Ren J.M."/>
        </authorList>
    </citation>
    <scope>NUCLEOTIDE SEQUENCE [LARGE SCALE GENOMIC DNA]</scope>
    <source>
        <strain evidence="1 2">ER1909</strain>
    </source>
</reference>
<sequence length="295" mass="32937">MSERKVLTKYYPPDFDPSQLKRVRGPKNAGPKVQTVRLAAPFSMKCTSCGEYIYKGRKFNARKEVPQDEKYLGIQIFRFYIRCTRCSGQITFKTDPKNQDYACESGAKRSTEPWRVGVDETDDQRLDRLEKEEEEERNAMVELEAKTVDAKREMAVADALDEIRTRNARMERAGADGIEVSVAAPEDTDAERQEREDAEAARRAFEFQRRVDSMVEEVPDEDMDGVASASTSASASSSIFTPESSGSPAPKPESAPAPAASTASRDMPPPSFKRVVKKKKDHSALLGIKKKPSLV</sequence>
<evidence type="ECO:0000313" key="1">
    <source>
        <dbReference type="EMBL" id="KAI6090794.1"/>
    </source>
</evidence>
<proteinExistence type="predicted"/>
<comment type="caution">
    <text evidence="1">The sequence shown here is derived from an EMBL/GenBank/DDBJ whole genome shotgun (WGS) entry which is preliminary data.</text>
</comment>
<protein>
    <submittedName>
        <fullName evidence="1">DUF572-domain-containing protein</fullName>
    </submittedName>
</protein>
<dbReference type="Proteomes" id="UP001497680">
    <property type="component" value="Unassembled WGS sequence"/>
</dbReference>
<accession>A0ACC0DDY5</accession>
<name>A0ACC0DDY5_9PEZI</name>
<dbReference type="EMBL" id="MU394289">
    <property type="protein sequence ID" value="KAI6090794.1"/>
    <property type="molecule type" value="Genomic_DNA"/>
</dbReference>
<organism evidence="1 2">
    <name type="scientific">Hypoxylon rubiginosum</name>
    <dbReference type="NCBI Taxonomy" id="110542"/>
    <lineage>
        <taxon>Eukaryota</taxon>
        <taxon>Fungi</taxon>
        <taxon>Dikarya</taxon>
        <taxon>Ascomycota</taxon>
        <taxon>Pezizomycotina</taxon>
        <taxon>Sordariomycetes</taxon>
        <taxon>Xylariomycetidae</taxon>
        <taxon>Xylariales</taxon>
        <taxon>Hypoxylaceae</taxon>
        <taxon>Hypoxylon</taxon>
    </lineage>
</organism>